<evidence type="ECO:0000259" key="1">
    <source>
        <dbReference type="Pfam" id="PF00696"/>
    </source>
</evidence>
<accession>A0A7W6FUR6</accession>
<feature type="domain" description="Aspartate/glutamate/uridylate kinase" evidence="1">
    <location>
        <begin position="4"/>
        <end position="146"/>
    </location>
</feature>
<reference evidence="2 3" key="1">
    <citation type="submission" date="2020-08" db="EMBL/GenBank/DDBJ databases">
        <title>Genomic Encyclopedia of Type Strains, Phase IV (KMG-IV): sequencing the most valuable type-strain genomes for metagenomic binning, comparative biology and taxonomic classification.</title>
        <authorList>
            <person name="Goeker M."/>
        </authorList>
    </citation>
    <scope>NUCLEOTIDE SEQUENCE [LARGE SCALE GENOMIC DNA]</scope>
    <source>
        <strain evidence="2 3">DSM 25024</strain>
    </source>
</reference>
<dbReference type="GO" id="GO:0004072">
    <property type="term" value="F:aspartate kinase activity"/>
    <property type="evidence" value="ECO:0007669"/>
    <property type="project" value="InterPro"/>
</dbReference>
<dbReference type="RefSeq" id="WP_090962989.1">
    <property type="nucleotide sequence ID" value="NZ_FOOA01000007.1"/>
</dbReference>
<dbReference type="EMBL" id="JACIDO010000005">
    <property type="protein sequence ID" value="MBB3936393.1"/>
    <property type="molecule type" value="Genomic_DNA"/>
</dbReference>
<dbReference type="InterPro" id="IPR036393">
    <property type="entry name" value="AceGlu_kinase-like_sf"/>
</dbReference>
<dbReference type="PROSITE" id="PS00324">
    <property type="entry name" value="ASPARTOKINASE"/>
    <property type="match status" value="1"/>
</dbReference>
<dbReference type="OrthoDB" id="6683219at2"/>
<dbReference type="GO" id="GO:0008652">
    <property type="term" value="P:amino acid biosynthetic process"/>
    <property type="evidence" value="ECO:0007669"/>
    <property type="project" value="InterPro"/>
</dbReference>
<dbReference type="Pfam" id="PF00696">
    <property type="entry name" value="AA_kinase"/>
    <property type="match status" value="1"/>
</dbReference>
<keyword evidence="3" id="KW-1185">Reference proteome</keyword>
<dbReference type="GO" id="GO:0004150">
    <property type="term" value="F:dihydroneopterin aldolase activity"/>
    <property type="evidence" value="ECO:0007669"/>
    <property type="project" value="UniProtKB-EC"/>
</dbReference>
<dbReference type="Gene3D" id="3.40.1160.10">
    <property type="entry name" value="Acetylglutamate kinase-like"/>
    <property type="match status" value="1"/>
</dbReference>
<organism evidence="2 3">
    <name type="scientific">Aureimonas phyllosphaerae</name>
    <dbReference type="NCBI Taxonomy" id="1166078"/>
    <lineage>
        <taxon>Bacteria</taxon>
        <taxon>Pseudomonadati</taxon>
        <taxon>Pseudomonadota</taxon>
        <taxon>Alphaproteobacteria</taxon>
        <taxon>Hyphomicrobiales</taxon>
        <taxon>Aurantimonadaceae</taxon>
        <taxon>Aureimonas</taxon>
    </lineage>
</organism>
<dbReference type="InterPro" id="IPR018042">
    <property type="entry name" value="Aspartate_kinase_CS"/>
</dbReference>
<gene>
    <name evidence="2" type="ORF">GGR05_002547</name>
</gene>
<dbReference type="Proteomes" id="UP000531216">
    <property type="component" value="Unassembled WGS sequence"/>
</dbReference>
<dbReference type="EC" id="4.1.2.25" evidence="2"/>
<evidence type="ECO:0000313" key="3">
    <source>
        <dbReference type="Proteomes" id="UP000531216"/>
    </source>
</evidence>
<dbReference type="SUPFAM" id="SSF53633">
    <property type="entry name" value="Carbamate kinase-like"/>
    <property type="match status" value="1"/>
</dbReference>
<protein>
    <submittedName>
        <fullName evidence="2">Dihydroneopterin aldolase</fullName>
        <ecNumber evidence="2">4.1.2.25</ecNumber>
    </submittedName>
</protein>
<evidence type="ECO:0000313" key="2">
    <source>
        <dbReference type="EMBL" id="MBB3936393.1"/>
    </source>
</evidence>
<sequence>MKDVLVVKFGGSSIASTDLRKWVEAIEKSKRRLVVVPGGGPFAKLVRQYQTRIGYDDDAAHRMAILGMEQFGHALASLGTRLRPAATLDAIAAAHGEGLIPVWMPAKLVIRADEIEHTWSTTSDSLAAWLAGQFQGASLCLIKQIDLPAGSTIEAVSAAGVVDTGFASLLHPATRVFVAGPSDLAVAGRRLAEGAVPGREVTHEKQNGFVEAAQ</sequence>
<proteinExistence type="predicted"/>
<comment type="caution">
    <text evidence="2">The sequence shown here is derived from an EMBL/GenBank/DDBJ whole genome shotgun (WGS) entry which is preliminary data.</text>
</comment>
<dbReference type="InterPro" id="IPR001048">
    <property type="entry name" value="Asp/Glu/Uridylate_kinase"/>
</dbReference>
<dbReference type="AlphaFoldDB" id="A0A7W6FUR6"/>
<name>A0A7W6FUR6_9HYPH</name>
<keyword evidence="2" id="KW-0456">Lyase</keyword>